<dbReference type="PANTHER" id="PTHR43537">
    <property type="entry name" value="TRANSCRIPTIONAL REGULATOR, GNTR FAMILY"/>
    <property type="match status" value="1"/>
</dbReference>
<dbReference type="SUPFAM" id="SSF48008">
    <property type="entry name" value="GntR ligand-binding domain-like"/>
    <property type="match status" value="1"/>
</dbReference>
<proteinExistence type="predicted"/>
<dbReference type="Gene3D" id="1.10.10.10">
    <property type="entry name" value="Winged helix-like DNA-binding domain superfamily/Winged helix DNA-binding domain"/>
    <property type="match status" value="1"/>
</dbReference>
<dbReference type="InterPro" id="IPR036390">
    <property type="entry name" value="WH_DNA-bd_sf"/>
</dbReference>
<sequence>MTDDPLARTLVKPRVHRHVVKTLAQRLLGGAFQPGDVLPPEPDMCADFKVSRSAVREAIKVLDSKGMVTTRPRIGTVVRSRHEWNLLDPDLLAWSIEVQPSAELVLSLIEARQVIEPAAARFAALRATAADLAPMEDAFARMSKAKQSQDFSTFNQADIDFHTALLRASGNIVFQQLSNTIGAALAYSFRLTVERAREPGASLANHGEVIERIRHRDSEGAYASMARLLNIAIVDLGLSGMQDNSRQL</sequence>
<gene>
    <name evidence="5" type="ORF">KD146_07685</name>
</gene>
<accession>A0A942IDR9</accession>
<keyword evidence="1" id="KW-0805">Transcription regulation</keyword>
<evidence type="ECO:0000256" key="3">
    <source>
        <dbReference type="ARBA" id="ARBA00023163"/>
    </source>
</evidence>
<keyword evidence="3" id="KW-0804">Transcription</keyword>
<keyword evidence="6" id="KW-1185">Reference proteome</keyword>
<dbReference type="PANTHER" id="PTHR43537:SF44">
    <property type="entry name" value="GNTR FAMILY REGULATORY PROTEIN"/>
    <property type="match status" value="1"/>
</dbReference>
<dbReference type="PROSITE" id="PS50949">
    <property type="entry name" value="HTH_GNTR"/>
    <property type="match status" value="1"/>
</dbReference>
<evidence type="ECO:0000313" key="6">
    <source>
        <dbReference type="Proteomes" id="UP000678281"/>
    </source>
</evidence>
<dbReference type="Pfam" id="PF07729">
    <property type="entry name" value="FCD"/>
    <property type="match status" value="1"/>
</dbReference>
<comment type="caution">
    <text evidence="5">The sequence shown here is derived from an EMBL/GenBank/DDBJ whole genome shotgun (WGS) entry which is preliminary data.</text>
</comment>
<dbReference type="Gene3D" id="1.20.120.530">
    <property type="entry name" value="GntR ligand-binding domain-like"/>
    <property type="match status" value="1"/>
</dbReference>
<dbReference type="SMART" id="SM00345">
    <property type="entry name" value="HTH_GNTR"/>
    <property type="match status" value="1"/>
</dbReference>
<evidence type="ECO:0000256" key="2">
    <source>
        <dbReference type="ARBA" id="ARBA00023125"/>
    </source>
</evidence>
<organism evidence="5 6">
    <name type="scientific">Devosia litorisediminis</name>
    <dbReference type="NCBI Taxonomy" id="2829817"/>
    <lineage>
        <taxon>Bacteria</taxon>
        <taxon>Pseudomonadati</taxon>
        <taxon>Pseudomonadota</taxon>
        <taxon>Alphaproteobacteria</taxon>
        <taxon>Hyphomicrobiales</taxon>
        <taxon>Devosiaceae</taxon>
        <taxon>Devosia</taxon>
    </lineage>
</organism>
<evidence type="ECO:0000313" key="5">
    <source>
        <dbReference type="EMBL" id="MBS3848575.1"/>
    </source>
</evidence>
<dbReference type="GO" id="GO:0003700">
    <property type="term" value="F:DNA-binding transcription factor activity"/>
    <property type="evidence" value="ECO:0007669"/>
    <property type="project" value="InterPro"/>
</dbReference>
<dbReference type="InterPro" id="IPR000524">
    <property type="entry name" value="Tscrpt_reg_HTH_GntR"/>
</dbReference>
<name>A0A942IDR9_9HYPH</name>
<evidence type="ECO:0000259" key="4">
    <source>
        <dbReference type="PROSITE" id="PS50949"/>
    </source>
</evidence>
<reference evidence="5" key="1">
    <citation type="submission" date="2021-04" db="EMBL/GenBank/DDBJ databases">
        <title>Devosia litorisediminis sp. nov., isolated from a sand dune.</title>
        <authorList>
            <person name="Park S."/>
            <person name="Yoon J.-H."/>
        </authorList>
    </citation>
    <scope>NUCLEOTIDE SEQUENCE</scope>
    <source>
        <strain evidence="5">BSSL-BM10</strain>
    </source>
</reference>
<dbReference type="InterPro" id="IPR011711">
    <property type="entry name" value="GntR_C"/>
</dbReference>
<dbReference type="SMART" id="SM00895">
    <property type="entry name" value="FCD"/>
    <property type="match status" value="1"/>
</dbReference>
<dbReference type="CDD" id="cd07377">
    <property type="entry name" value="WHTH_GntR"/>
    <property type="match status" value="1"/>
</dbReference>
<dbReference type="AlphaFoldDB" id="A0A942IDR9"/>
<dbReference type="GO" id="GO:0003677">
    <property type="term" value="F:DNA binding"/>
    <property type="evidence" value="ECO:0007669"/>
    <property type="project" value="UniProtKB-KW"/>
</dbReference>
<dbReference type="InterPro" id="IPR008920">
    <property type="entry name" value="TF_FadR/GntR_C"/>
</dbReference>
<dbReference type="InterPro" id="IPR036388">
    <property type="entry name" value="WH-like_DNA-bd_sf"/>
</dbReference>
<keyword evidence="2" id="KW-0238">DNA-binding</keyword>
<dbReference type="Pfam" id="PF00392">
    <property type="entry name" value="GntR"/>
    <property type="match status" value="1"/>
</dbReference>
<protein>
    <submittedName>
        <fullName evidence="5">FadR family transcriptional regulator</fullName>
    </submittedName>
</protein>
<evidence type="ECO:0000256" key="1">
    <source>
        <dbReference type="ARBA" id="ARBA00023015"/>
    </source>
</evidence>
<dbReference type="Proteomes" id="UP000678281">
    <property type="component" value="Unassembled WGS sequence"/>
</dbReference>
<feature type="domain" description="HTH gntR-type" evidence="4">
    <location>
        <begin position="13"/>
        <end position="81"/>
    </location>
</feature>
<dbReference type="EMBL" id="JAGXTP010000001">
    <property type="protein sequence ID" value="MBS3848575.1"/>
    <property type="molecule type" value="Genomic_DNA"/>
</dbReference>
<dbReference type="SUPFAM" id="SSF46785">
    <property type="entry name" value="Winged helix' DNA-binding domain"/>
    <property type="match status" value="1"/>
</dbReference>
<dbReference type="PRINTS" id="PR00035">
    <property type="entry name" value="HTHGNTR"/>
</dbReference>
<dbReference type="RefSeq" id="WP_212658110.1">
    <property type="nucleotide sequence ID" value="NZ_JAGXTP010000001.1"/>
</dbReference>